<keyword evidence="4" id="KW-1185">Reference proteome</keyword>
<keyword evidence="1" id="KW-0472">Membrane</keyword>
<dbReference type="InterPro" id="IPR036188">
    <property type="entry name" value="FAD/NAD-bd_sf"/>
</dbReference>
<dbReference type="InterPro" id="IPR050464">
    <property type="entry name" value="Zeta_carotene_desat/Oxidored"/>
</dbReference>
<proteinExistence type="predicted"/>
<keyword evidence="1" id="KW-1133">Transmembrane helix</keyword>
<evidence type="ECO:0000259" key="2">
    <source>
        <dbReference type="Pfam" id="PF01593"/>
    </source>
</evidence>
<dbReference type="Gene3D" id="3.50.50.60">
    <property type="entry name" value="FAD/NAD(P)-binding domain"/>
    <property type="match status" value="3"/>
</dbReference>
<reference evidence="3" key="1">
    <citation type="journal article" date="2011" name="ISME J.">
        <title>The endosymbionts of the deep-sea tubeworms Riftia pachyptila and Tevnia jerichonana share an identical physiology as revealed by proteogenomic analyses.</title>
        <authorList>
            <person name="Gardebrecht A."/>
            <person name="Markert S."/>
            <person name="Felbeck H."/>
            <person name="Thuermer A."/>
            <person name="Albrecht D."/>
            <person name="Wollherr A."/>
            <person name="Kabisch J."/>
            <person name="Lehmann R."/>
            <person name="Daniel R."/>
            <person name="Liesegang H."/>
            <person name="Hecker M."/>
            <person name="Sievert S.M."/>
            <person name="Schweder T."/>
        </authorList>
    </citation>
    <scope>NUCLEOTIDE SEQUENCE [LARGE SCALE GENOMIC DNA]</scope>
</reference>
<dbReference type="EMBL" id="AFOC01000041">
    <property type="protein sequence ID" value="EGV51317.1"/>
    <property type="molecule type" value="Genomic_DNA"/>
</dbReference>
<dbReference type="SUPFAM" id="SSF51905">
    <property type="entry name" value="FAD/NAD(P)-binding domain"/>
    <property type="match status" value="1"/>
</dbReference>
<evidence type="ECO:0000313" key="3">
    <source>
        <dbReference type="EMBL" id="EGV51317.1"/>
    </source>
</evidence>
<feature type="transmembrane region" description="Helical" evidence="1">
    <location>
        <begin position="12"/>
        <end position="31"/>
    </location>
</feature>
<dbReference type="PANTHER" id="PTHR42923:SF3">
    <property type="entry name" value="PROTOPORPHYRINOGEN OXIDASE"/>
    <property type="match status" value="1"/>
</dbReference>
<dbReference type="EC" id="1.3.3.4" evidence="3"/>
<dbReference type="Pfam" id="PF01593">
    <property type="entry name" value="Amino_oxidase"/>
    <property type="match status" value="1"/>
</dbReference>
<name>G2DDH3_9GAMM</name>
<evidence type="ECO:0000313" key="4">
    <source>
        <dbReference type="Proteomes" id="UP000004491"/>
    </source>
</evidence>
<dbReference type="Pfam" id="PF13450">
    <property type="entry name" value="NAD_binding_8"/>
    <property type="match status" value="1"/>
</dbReference>
<protein>
    <submittedName>
        <fullName evidence="3">Putative protoporphyrinogen IX oxidase, aerobic</fullName>
        <ecNumber evidence="3">1.3.3.4</ecNumber>
    </submittedName>
</protein>
<feature type="domain" description="Amine oxidase" evidence="2">
    <location>
        <begin position="147"/>
        <end position="271"/>
    </location>
</feature>
<organism evidence="3 4">
    <name type="scientific">endosymbiont of Riftia pachyptila</name>
    <name type="common">vent Ph05</name>
    <dbReference type="NCBI Taxonomy" id="1048808"/>
    <lineage>
        <taxon>Bacteria</taxon>
        <taxon>Pseudomonadati</taxon>
        <taxon>Pseudomonadota</taxon>
        <taxon>Gammaproteobacteria</taxon>
        <taxon>sulfur-oxidizing symbionts</taxon>
    </lineage>
</organism>
<dbReference type="InterPro" id="IPR002937">
    <property type="entry name" value="Amino_oxidase"/>
</dbReference>
<keyword evidence="3" id="KW-0560">Oxidoreductase</keyword>
<dbReference type="GO" id="GO:0004729">
    <property type="term" value="F:oxygen-dependent protoporphyrinogen oxidase activity"/>
    <property type="evidence" value="ECO:0007669"/>
    <property type="project" value="UniProtKB-EC"/>
</dbReference>
<dbReference type="PANTHER" id="PTHR42923">
    <property type="entry name" value="PROTOPORPHYRINOGEN OXIDASE"/>
    <property type="match status" value="1"/>
</dbReference>
<dbReference type="PATRIC" id="fig|1048808.3.peg.1655"/>
<dbReference type="AlphaFoldDB" id="G2DDH3"/>
<gene>
    <name evidence="3" type="ORF">Rifp1Sym_bn00090</name>
</gene>
<sequence>MNQERMAMSGKLIDLVVIGGGISGLGMAHFARNRGLQALVLEASRQPGGCLRSHCFERPEGAVWAELGAHTCYNSYGNLLQMLEQSGQLQSLQAKQKQPYRLWVGNAIKSIASQFNWLELSAVPLRLLLSKKAGRSVRDYFGGIIGRHNYQRFLGPALDAVACQPADDIPAESLFRKKSRRKEILRSYTGPRGVQSFIDGIVAAGLDLRCDQPVVRIEQSAEGFQVETADGSRFAARKLALAIAPDQAAKLLRQLRPELAEQIGAVQMAEVESLAVLLKAESLSLEPVAGIIGRDGDFYSAVSRDPVPDPNYRAFTFHFHPGVLDDEGKVQQICQVLGVERAALLDQVAHQNRLPALRLGHAGIIETVDRLLAGDSLALTGNWFAGVSIEDSLQRSAAEAARLLG</sequence>
<dbReference type="Proteomes" id="UP000004491">
    <property type="component" value="Unassembled WGS sequence"/>
</dbReference>
<evidence type="ECO:0000256" key="1">
    <source>
        <dbReference type="SAM" id="Phobius"/>
    </source>
</evidence>
<comment type="caution">
    <text evidence="3">The sequence shown here is derived from an EMBL/GenBank/DDBJ whole genome shotgun (WGS) entry which is preliminary data.</text>
</comment>
<keyword evidence="1" id="KW-0812">Transmembrane</keyword>
<accession>G2DDH3</accession>